<feature type="region of interest" description="Disordered" evidence="1">
    <location>
        <begin position="1"/>
        <end position="26"/>
    </location>
</feature>
<feature type="domain" description="Reverse transcriptase/retrotransposon-derived protein RNase H-like" evidence="2">
    <location>
        <begin position="6"/>
        <end position="51"/>
    </location>
</feature>
<dbReference type="InterPro" id="IPR041577">
    <property type="entry name" value="RT_RNaseH_2"/>
</dbReference>
<evidence type="ECO:0000313" key="4">
    <source>
        <dbReference type="Proteomes" id="UP000828390"/>
    </source>
</evidence>
<keyword evidence="4" id="KW-1185">Reference proteome</keyword>
<sequence length="52" mass="5375">MGYPLNDGGPFTSDTDASGSGTGAVLSQIQSGRDKVLSYGSRSLSKAEKNYC</sequence>
<dbReference type="InterPro" id="IPR043502">
    <property type="entry name" value="DNA/RNA_pol_sf"/>
</dbReference>
<dbReference type="EMBL" id="JAIWYP010000003">
    <property type="protein sequence ID" value="KAH3857486.1"/>
    <property type="molecule type" value="Genomic_DNA"/>
</dbReference>
<evidence type="ECO:0000259" key="2">
    <source>
        <dbReference type="Pfam" id="PF17919"/>
    </source>
</evidence>
<gene>
    <name evidence="3" type="ORF">DPMN_100093</name>
</gene>
<reference evidence="3" key="1">
    <citation type="journal article" date="2019" name="bioRxiv">
        <title>The Genome of the Zebra Mussel, Dreissena polymorpha: A Resource for Invasive Species Research.</title>
        <authorList>
            <person name="McCartney M.A."/>
            <person name="Auch B."/>
            <person name="Kono T."/>
            <person name="Mallez S."/>
            <person name="Zhang Y."/>
            <person name="Obille A."/>
            <person name="Becker A."/>
            <person name="Abrahante J.E."/>
            <person name="Garbe J."/>
            <person name="Badalamenti J.P."/>
            <person name="Herman A."/>
            <person name="Mangelson H."/>
            <person name="Liachko I."/>
            <person name="Sullivan S."/>
            <person name="Sone E.D."/>
            <person name="Koren S."/>
            <person name="Silverstein K.A.T."/>
            <person name="Beckman K.B."/>
            <person name="Gohl D.M."/>
        </authorList>
    </citation>
    <scope>NUCLEOTIDE SEQUENCE</scope>
    <source>
        <strain evidence="3">Duluth1</strain>
        <tissue evidence="3">Whole animal</tissue>
    </source>
</reference>
<dbReference type="Proteomes" id="UP000828390">
    <property type="component" value="Unassembled WGS sequence"/>
</dbReference>
<proteinExistence type="predicted"/>
<feature type="compositionally biased region" description="Polar residues" evidence="1">
    <location>
        <begin position="12"/>
        <end position="26"/>
    </location>
</feature>
<reference evidence="3" key="2">
    <citation type="submission" date="2020-11" db="EMBL/GenBank/DDBJ databases">
        <authorList>
            <person name="McCartney M.A."/>
            <person name="Auch B."/>
            <person name="Kono T."/>
            <person name="Mallez S."/>
            <person name="Becker A."/>
            <person name="Gohl D.M."/>
            <person name="Silverstein K.A.T."/>
            <person name="Koren S."/>
            <person name="Bechman K.B."/>
            <person name="Herman A."/>
            <person name="Abrahante J.E."/>
            <person name="Garbe J."/>
        </authorList>
    </citation>
    <scope>NUCLEOTIDE SEQUENCE</scope>
    <source>
        <strain evidence="3">Duluth1</strain>
        <tissue evidence="3">Whole animal</tissue>
    </source>
</reference>
<comment type="caution">
    <text evidence="3">The sequence shown here is derived from an EMBL/GenBank/DDBJ whole genome shotgun (WGS) entry which is preliminary data.</text>
</comment>
<evidence type="ECO:0000313" key="3">
    <source>
        <dbReference type="EMBL" id="KAH3857486.1"/>
    </source>
</evidence>
<dbReference type="SUPFAM" id="SSF56672">
    <property type="entry name" value="DNA/RNA polymerases"/>
    <property type="match status" value="1"/>
</dbReference>
<accession>A0A9D4LII5</accession>
<dbReference type="AlphaFoldDB" id="A0A9D4LII5"/>
<dbReference type="Pfam" id="PF17919">
    <property type="entry name" value="RT_RNaseH_2"/>
    <property type="match status" value="1"/>
</dbReference>
<organism evidence="3 4">
    <name type="scientific">Dreissena polymorpha</name>
    <name type="common">Zebra mussel</name>
    <name type="synonym">Mytilus polymorpha</name>
    <dbReference type="NCBI Taxonomy" id="45954"/>
    <lineage>
        <taxon>Eukaryota</taxon>
        <taxon>Metazoa</taxon>
        <taxon>Spiralia</taxon>
        <taxon>Lophotrochozoa</taxon>
        <taxon>Mollusca</taxon>
        <taxon>Bivalvia</taxon>
        <taxon>Autobranchia</taxon>
        <taxon>Heteroconchia</taxon>
        <taxon>Euheterodonta</taxon>
        <taxon>Imparidentia</taxon>
        <taxon>Neoheterodontei</taxon>
        <taxon>Myida</taxon>
        <taxon>Dreissenoidea</taxon>
        <taxon>Dreissenidae</taxon>
        <taxon>Dreissena</taxon>
    </lineage>
</organism>
<name>A0A9D4LII5_DREPO</name>
<evidence type="ECO:0000256" key="1">
    <source>
        <dbReference type="SAM" id="MobiDB-lite"/>
    </source>
</evidence>
<protein>
    <recommendedName>
        <fullName evidence="2">Reverse transcriptase/retrotransposon-derived protein RNase H-like domain-containing protein</fullName>
    </recommendedName>
</protein>